<dbReference type="Gene3D" id="2.30.110.10">
    <property type="entry name" value="Electron Transport, Fmn-binding Protein, Chain A"/>
    <property type="match status" value="1"/>
</dbReference>
<dbReference type="SUPFAM" id="SSF50475">
    <property type="entry name" value="FMN-binding split barrel"/>
    <property type="match status" value="1"/>
</dbReference>
<evidence type="ECO:0000313" key="1">
    <source>
        <dbReference type="EMBL" id="MFC7127016.1"/>
    </source>
</evidence>
<proteinExistence type="predicted"/>
<protein>
    <submittedName>
        <fullName evidence="1">Pyridoxamine 5'-phosphate oxidase family protein</fullName>
    </submittedName>
</protein>
<organism evidence="1 2">
    <name type="scientific">Halovenus rubra</name>
    <dbReference type="NCBI Taxonomy" id="869890"/>
    <lineage>
        <taxon>Archaea</taxon>
        <taxon>Methanobacteriati</taxon>
        <taxon>Methanobacteriota</taxon>
        <taxon>Stenosarchaea group</taxon>
        <taxon>Halobacteria</taxon>
        <taxon>Halobacteriales</taxon>
        <taxon>Haloarculaceae</taxon>
        <taxon>Halovenus</taxon>
    </lineage>
</organism>
<dbReference type="RefSeq" id="WP_267637134.1">
    <property type="nucleotide sequence ID" value="NZ_JAODIY010000009.1"/>
</dbReference>
<sequence length="152" mass="17551">MSLAKETEMRREDIDEFVGNRETGVLTLAKKNEPYSIPISYGYDATDGTFYMRLVSTPESEKRTFLDSSPEIRLVIYDGTDDQTMYRSVVAAGTLEERTPEDLSVTEIEQYGEAKRPLFEIWGKGRDELDIKLYEFQPDTIEGRQTEIERDD</sequence>
<gene>
    <name evidence="1" type="ORF">ACFQJ7_13455</name>
</gene>
<dbReference type="InterPro" id="IPR012349">
    <property type="entry name" value="Split_barrel_FMN-bd"/>
</dbReference>
<evidence type="ECO:0000313" key="2">
    <source>
        <dbReference type="Proteomes" id="UP001596414"/>
    </source>
</evidence>
<reference evidence="1 2" key="1">
    <citation type="journal article" date="2014" name="Int. J. Syst. Evol. Microbiol.">
        <title>Complete genome sequence of Corynebacterium casei LMG S-19264T (=DSM 44701T), isolated from a smear-ripened cheese.</title>
        <authorList>
            <consortium name="US DOE Joint Genome Institute (JGI-PGF)"/>
            <person name="Walter F."/>
            <person name="Albersmeier A."/>
            <person name="Kalinowski J."/>
            <person name="Ruckert C."/>
        </authorList>
    </citation>
    <scope>NUCLEOTIDE SEQUENCE [LARGE SCALE GENOMIC DNA]</scope>
    <source>
        <strain evidence="1 2">CGMCC 4.7215</strain>
    </source>
</reference>
<dbReference type="Pfam" id="PF12900">
    <property type="entry name" value="Pyridox_ox_2"/>
    <property type="match status" value="1"/>
</dbReference>
<dbReference type="Proteomes" id="UP001596414">
    <property type="component" value="Unassembled WGS sequence"/>
</dbReference>
<dbReference type="EMBL" id="JBHSZQ010000047">
    <property type="protein sequence ID" value="MFC7127016.1"/>
    <property type="molecule type" value="Genomic_DNA"/>
</dbReference>
<accession>A0ABD5X708</accession>
<name>A0ABD5X708_9EURY</name>
<dbReference type="AlphaFoldDB" id="A0ABD5X708"/>
<dbReference type="InterPro" id="IPR024747">
    <property type="entry name" value="Pyridox_Oxase-rel"/>
</dbReference>
<comment type="caution">
    <text evidence="1">The sequence shown here is derived from an EMBL/GenBank/DDBJ whole genome shotgun (WGS) entry which is preliminary data.</text>
</comment>